<sequence>MISLRVLCVGRAPLMLSVPASGTIFDIKTAGFAEELAAGRRVILIRRGIRLIDNHSIEQYNIMNGETLHCSVGSSTSRYAVADQGSADSIAPVVLALILIAANSLAVAAVIIPSSRSTYFTPFSTAALIVLTFIIVPISAHTIVTKLTDLRRGR</sequence>
<proteinExistence type="predicted"/>
<evidence type="ECO:0008006" key="3">
    <source>
        <dbReference type="Google" id="ProtNLM"/>
    </source>
</evidence>
<accession>A0A0H5RMM7</accession>
<organism evidence="2">
    <name type="scientific">Spongospora subterranea</name>
    <dbReference type="NCBI Taxonomy" id="70186"/>
    <lineage>
        <taxon>Eukaryota</taxon>
        <taxon>Sar</taxon>
        <taxon>Rhizaria</taxon>
        <taxon>Endomyxa</taxon>
        <taxon>Phytomyxea</taxon>
        <taxon>Plasmodiophorida</taxon>
        <taxon>Plasmodiophoridae</taxon>
        <taxon>Spongospora</taxon>
    </lineage>
</organism>
<dbReference type="Gene3D" id="3.10.20.90">
    <property type="entry name" value="Phosphatidylinositol 3-kinase Catalytic Subunit, Chain A, domain 1"/>
    <property type="match status" value="1"/>
</dbReference>
<dbReference type="SUPFAM" id="SSF54236">
    <property type="entry name" value="Ubiquitin-like"/>
    <property type="match status" value="1"/>
</dbReference>
<keyword evidence="1" id="KW-0812">Transmembrane</keyword>
<keyword evidence="1" id="KW-0472">Membrane</keyword>
<feature type="transmembrane region" description="Helical" evidence="1">
    <location>
        <begin position="119"/>
        <end position="144"/>
    </location>
</feature>
<dbReference type="EMBL" id="HACM01009532">
    <property type="protein sequence ID" value="CRZ09974.1"/>
    <property type="molecule type" value="Transcribed_RNA"/>
</dbReference>
<dbReference type="InterPro" id="IPR029071">
    <property type="entry name" value="Ubiquitin-like_domsf"/>
</dbReference>
<keyword evidence="1" id="KW-1133">Transmembrane helix</keyword>
<name>A0A0H5RMM7_9EUKA</name>
<feature type="transmembrane region" description="Helical" evidence="1">
    <location>
        <begin position="93"/>
        <end position="113"/>
    </location>
</feature>
<reference evidence="2" key="1">
    <citation type="submission" date="2015-04" db="EMBL/GenBank/DDBJ databases">
        <title>The genome sequence of the plant pathogenic Rhizarian Plasmodiophora brassicae reveals insights in its biotrophic life cycle and the origin of chitin synthesis.</title>
        <authorList>
            <person name="Schwelm A."/>
            <person name="Fogelqvist J."/>
            <person name="Knaust A."/>
            <person name="Julke S."/>
            <person name="Lilja T."/>
            <person name="Dhandapani V."/>
            <person name="Bonilla-Rosso G."/>
            <person name="Karlsson M."/>
            <person name="Shevchenko A."/>
            <person name="Choi S.R."/>
            <person name="Kim H.G."/>
            <person name="Park J.Y."/>
            <person name="Lim Y.P."/>
            <person name="Ludwig-Muller J."/>
            <person name="Dixelius C."/>
        </authorList>
    </citation>
    <scope>NUCLEOTIDE SEQUENCE</scope>
    <source>
        <tissue evidence="2">Potato root galls</tissue>
    </source>
</reference>
<evidence type="ECO:0000256" key="1">
    <source>
        <dbReference type="SAM" id="Phobius"/>
    </source>
</evidence>
<protein>
    <recommendedName>
        <fullName evidence="3">Ubiquitin-like domain-containing protein</fullName>
    </recommendedName>
</protein>
<dbReference type="AlphaFoldDB" id="A0A0H5RMM7"/>
<evidence type="ECO:0000313" key="2">
    <source>
        <dbReference type="EMBL" id="CRZ09974.1"/>
    </source>
</evidence>